<keyword evidence="1" id="KW-0853">WD repeat</keyword>
<dbReference type="Gene3D" id="2.130.10.10">
    <property type="entry name" value="YVTN repeat-like/Quinoprotein amine dehydrogenase"/>
    <property type="match status" value="1"/>
</dbReference>
<name>A0ABD0TCD6_LOXSC</name>
<dbReference type="InterPro" id="IPR036322">
    <property type="entry name" value="WD40_repeat_dom_sf"/>
</dbReference>
<evidence type="ECO:0000313" key="4">
    <source>
        <dbReference type="Proteomes" id="UP001549921"/>
    </source>
</evidence>
<comment type="caution">
    <text evidence="3">The sequence shown here is derived from an EMBL/GenBank/DDBJ whole genome shotgun (WGS) entry which is preliminary data.</text>
</comment>
<dbReference type="InterPro" id="IPR033010">
    <property type="entry name" value="Cdc20/Fizzy"/>
</dbReference>
<dbReference type="InterPro" id="IPR001680">
    <property type="entry name" value="WD40_rpt"/>
</dbReference>
<accession>A0ABD0TCD6</accession>
<dbReference type="PANTHER" id="PTHR19918:SF52">
    <property type="entry name" value="PROTEIN CORTEX"/>
    <property type="match status" value="1"/>
</dbReference>
<dbReference type="InterPro" id="IPR015943">
    <property type="entry name" value="WD40/YVTN_repeat-like_dom_sf"/>
</dbReference>
<evidence type="ECO:0000256" key="1">
    <source>
        <dbReference type="ARBA" id="ARBA00022574"/>
    </source>
</evidence>
<evidence type="ECO:0000313" key="3">
    <source>
        <dbReference type="EMBL" id="KAL0840949.1"/>
    </source>
</evidence>
<sequence>SNGQRPRVDRFVAPRAAFQELRRRNSWAASCDQAVDIWHKEHLQKKKYVNYIDEAFGLEPLVSPGCPAEQDKMQTWPCIPRKQSHLCSADSILDLPTYSYAAFPELLDWSNDNILVAALGKNYHKWSWRTQSLLSKGFAQYEIQCCKFDPRGEILILGTDMRMVEIHNNVHSKRVGGNCCACDRVDDELCSITALDWSPTGNSFITGCSRGMMVSFDRNARLISWRRVIRSAILVVRVSPDARYVAATAVNATIVLVLTWPDLELIPTLNSEWTAKTLTWHPWRSALLGIGAVSPSLQPQIAFWDAASAKMRETSLGRSHYSLDCMLFSHRTGEMVLSLWNADPATAYHRTCSHLVVMSDPETVVDHWGEGHSGLDRVRTMIFSPDGTKLATATAEEDLIIWNFLPEDAQKKNTKCRQFSAMPVYLDKAMYGYSLR</sequence>
<reference evidence="3 4" key="1">
    <citation type="submission" date="2024-06" db="EMBL/GenBank/DDBJ databases">
        <title>A chromosome-level genome assembly of beet webworm, Loxostege sticticalis.</title>
        <authorList>
            <person name="Zhang Y."/>
        </authorList>
    </citation>
    <scope>NUCLEOTIDE SEQUENCE [LARGE SCALE GENOMIC DNA]</scope>
    <source>
        <strain evidence="3">AQ028</strain>
        <tissue evidence="3">Male pupae</tissue>
    </source>
</reference>
<keyword evidence="2" id="KW-0677">Repeat</keyword>
<dbReference type="Pfam" id="PF00400">
    <property type="entry name" value="WD40"/>
    <property type="match status" value="2"/>
</dbReference>
<dbReference type="AlphaFoldDB" id="A0ABD0TCD6"/>
<evidence type="ECO:0000256" key="2">
    <source>
        <dbReference type="ARBA" id="ARBA00022737"/>
    </source>
</evidence>
<gene>
    <name evidence="3" type="ORF">ABMA28_014742</name>
</gene>
<organism evidence="3 4">
    <name type="scientific">Loxostege sticticalis</name>
    <name type="common">Beet webworm moth</name>
    <dbReference type="NCBI Taxonomy" id="481309"/>
    <lineage>
        <taxon>Eukaryota</taxon>
        <taxon>Metazoa</taxon>
        <taxon>Ecdysozoa</taxon>
        <taxon>Arthropoda</taxon>
        <taxon>Hexapoda</taxon>
        <taxon>Insecta</taxon>
        <taxon>Pterygota</taxon>
        <taxon>Neoptera</taxon>
        <taxon>Endopterygota</taxon>
        <taxon>Lepidoptera</taxon>
        <taxon>Glossata</taxon>
        <taxon>Ditrysia</taxon>
        <taxon>Pyraloidea</taxon>
        <taxon>Crambidae</taxon>
        <taxon>Pyraustinae</taxon>
        <taxon>Loxostege</taxon>
    </lineage>
</organism>
<feature type="non-terminal residue" evidence="3">
    <location>
        <position position="1"/>
    </location>
</feature>
<protein>
    <recommendedName>
        <fullName evidence="5">Cortex</fullName>
    </recommendedName>
</protein>
<dbReference type="Proteomes" id="UP001549921">
    <property type="component" value="Unassembled WGS sequence"/>
</dbReference>
<evidence type="ECO:0008006" key="5">
    <source>
        <dbReference type="Google" id="ProtNLM"/>
    </source>
</evidence>
<dbReference type="SUPFAM" id="SSF50978">
    <property type="entry name" value="WD40 repeat-like"/>
    <property type="match status" value="1"/>
</dbReference>
<dbReference type="PANTHER" id="PTHR19918">
    <property type="entry name" value="CELL DIVISION CYCLE 20 CDC20 FIZZY -RELATED"/>
    <property type="match status" value="1"/>
</dbReference>
<dbReference type="SMART" id="SM00320">
    <property type="entry name" value="WD40"/>
    <property type="match status" value="4"/>
</dbReference>
<dbReference type="EMBL" id="JBEDNZ010000006">
    <property type="protein sequence ID" value="KAL0840949.1"/>
    <property type="molecule type" value="Genomic_DNA"/>
</dbReference>
<proteinExistence type="predicted"/>